<feature type="non-terminal residue" evidence="1">
    <location>
        <position position="1"/>
    </location>
</feature>
<dbReference type="OrthoDB" id="3199698at2759"/>
<organism evidence="1 2">
    <name type="scientific">Scleroderma citrinum Foug A</name>
    <dbReference type="NCBI Taxonomy" id="1036808"/>
    <lineage>
        <taxon>Eukaryota</taxon>
        <taxon>Fungi</taxon>
        <taxon>Dikarya</taxon>
        <taxon>Basidiomycota</taxon>
        <taxon>Agaricomycotina</taxon>
        <taxon>Agaricomycetes</taxon>
        <taxon>Agaricomycetidae</taxon>
        <taxon>Boletales</taxon>
        <taxon>Sclerodermatineae</taxon>
        <taxon>Sclerodermataceae</taxon>
        <taxon>Scleroderma</taxon>
    </lineage>
</organism>
<reference evidence="1 2" key="1">
    <citation type="submission" date="2014-04" db="EMBL/GenBank/DDBJ databases">
        <authorList>
            <consortium name="DOE Joint Genome Institute"/>
            <person name="Kuo A."/>
            <person name="Kohler A."/>
            <person name="Nagy L.G."/>
            <person name="Floudas D."/>
            <person name="Copeland A."/>
            <person name="Barry K.W."/>
            <person name="Cichocki N."/>
            <person name="Veneault-Fourrey C."/>
            <person name="LaButti K."/>
            <person name="Lindquist E.A."/>
            <person name="Lipzen A."/>
            <person name="Lundell T."/>
            <person name="Morin E."/>
            <person name="Murat C."/>
            <person name="Sun H."/>
            <person name="Tunlid A."/>
            <person name="Henrissat B."/>
            <person name="Grigoriev I.V."/>
            <person name="Hibbett D.S."/>
            <person name="Martin F."/>
            <person name="Nordberg H.P."/>
            <person name="Cantor M.N."/>
            <person name="Hua S.X."/>
        </authorList>
    </citation>
    <scope>NUCLEOTIDE SEQUENCE [LARGE SCALE GENOMIC DNA]</scope>
    <source>
        <strain evidence="1 2">Foug A</strain>
    </source>
</reference>
<evidence type="ECO:0000313" key="1">
    <source>
        <dbReference type="EMBL" id="KIM50468.1"/>
    </source>
</evidence>
<dbReference type="InParanoid" id="A0A0C2YL47"/>
<sequence>FRHQLFHSSIAAVLNSLKPHMTEPVVTLCLDGHFRHVIYGLGPYIADYPEQVLLTGVMQGWCTRCTAHNNNLDAGSGCRSHEHSDVLRNVLDPQMLSNDYGIVHNIVPFTSDFPRTDIHELIAPDLLHQLIKGTFKDHLVTWINEYLELEHGKQHAGEILTDIDRR</sequence>
<dbReference type="AlphaFoldDB" id="A0A0C2YL47"/>
<accession>A0A0C2YL47</accession>
<reference evidence="2" key="2">
    <citation type="submission" date="2015-01" db="EMBL/GenBank/DDBJ databases">
        <title>Evolutionary Origins and Diversification of the Mycorrhizal Mutualists.</title>
        <authorList>
            <consortium name="DOE Joint Genome Institute"/>
            <consortium name="Mycorrhizal Genomics Consortium"/>
            <person name="Kohler A."/>
            <person name="Kuo A."/>
            <person name="Nagy L.G."/>
            <person name="Floudas D."/>
            <person name="Copeland A."/>
            <person name="Barry K.W."/>
            <person name="Cichocki N."/>
            <person name="Veneault-Fourrey C."/>
            <person name="LaButti K."/>
            <person name="Lindquist E.A."/>
            <person name="Lipzen A."/>
            <person name="Lundell T."/>
            <person name="Morin E."/>
            <person name="Murat C."/>
            <person name="Riley R."/>
            <person name="Ohm R."/>
            <person name="Sun H."/>
            <person name="Tunlid A."/>
            <person name="Henrissat B."/>
            <person name="Grigoriev I.V."/>
            <person name="Hibbett D.S."/>
            <person name="Martin F."/>
        </authorList>
    </citation>
    <scope>NUCLEOTIDE SEQUENCE [LARGE SCALE GENOMIC DNA]</scope>
    <source>
        <strain evidence="2">Foug A</strain>
    </source>
</reference>
<evidence type="ECO:0000313" key="2">
    <source>
        <dbReference type="Proteomes" id="UP000053989"/>
    </source>
</evidence>
<gene>
    <name evidence="1" type="ORF">SCLCIDRAFT_145447</name>
</gene>
<dbReference type="EMBL" id="KN822422">
    <property type="protein sequence ID" value="KIM50468.1"/>
    <property type="molecule type" value="Genomic_DNA"/>
</dbReference>
<proteinExistence type="predicted"/>
<keyword evidence="2" id="KW-1185">Reference proteome</keyword>
<dbReference type="Pfam" id="PF18759">
    <property type="entry name" value="Plavaka"/>
    <property type="match status" value="1"/>
</dbReference>
<dbReference type="InterPro" id="IPR041078">
    <property type="entry name" value="Plavaka"/>
</dbReference>
<protein>
    <submittedName>
        <fullName evidence="1">Uncharacterized protein</fullName>
    </submittedName>
</protein>
<name>A0A0C2YL47_9AGAM</name>
<dbReference type="STRING" id="1036808.A0A0C2YL47"/>
<dbReference type="HOGENOM" id="CLU_103601_1_0_1"/>
<dbReference type="Proteomes" id="UP000053989">
    <property type="component" value="Unassembled WGS sequence"/>
</dbReference>